<keyword evidence="2" id="KW-1185">Reference proteome</keyword>
<evidence type="ECO:0000313" key="1">
    <source>
        <dbReference type="EMBL" id="KAJ1143051.1"/>
    </source>
</evidence>
<dbReference type="EMBL" id="JANPWB010000010">
    <property type="protein sequence ID" value="KAJ1143051.1"/>
    <property type="molecule type" value="Genomic_DNA"/>
</dbReference>
<proteinExistence type="predicted"/>
<name>A0AAV7QUY6_PLEWA</name>
<sequence length="127" mass="14672">MFPGHCQLLRLRTLRKLELEVFEWRTGVRGYFRDDYEGYYQNDDYQLKKQLVGAIDTSVQESVNKALAVALRPFRHPLKLYALREVGRGVHNPMAMPNLAAPNVTDQSWSHKEALDKKAKDALFDHG</sequence>
<dbReference type="Proteomes" id="UP001066276">
    <property type="component" value="Chromosome 6"/>
</dbReference>
<evidence type="ECO:0000313" key="2">
    <source>
        <dbReference type="Proteomes" id="UP001066276"/>
    </source>
</evidence>
<comment type="caution">
    <text evidence="1">The sequence shown here is derived from an EMBL/GenBank/DDBJ whole genome shotgun (WGS) entry which is preliminary data.</text>
</comment>
<gene>
    <name evidence="1" type="ORF">NDU88_009363</name>
</gene>
<accession>A0AAV7QUY6</accession>
<protein>
    <submittedName>
        <fullName evidence="1">Uncharacterized protein</fullName>
    </submittedName>
</protein>
<dbReference type="AlphaFoldDB" id="A0AAV7QUY6"/>
<organism evidence="1 2">
    <name type="scientific">Pleurodeles waltl</name>
    <name type="common">Iberian ribbed newt</name>
    <dbReference type="NCBI Taxonomy" id="8319"/>
    <lineage>
        <taxon>Eukaryota</taxon>
        <taxon>Metazoa</taxon>
        <taxon>Chordata</taxon>
        <taxon>Craniata</taxon>
        <taxon>Vertebrata</taxon>
        <taxon>Euteleostomi</taxon>
        <taxon>Amphibia</taxon>
        <taxon>Batrachia</taxon>
        <taxon>Caudata</taxon>
        <taxon>Salamandroidea</taxon>
        <taxon>Salamandridae</taxon>
        <taxon>Pleurodelinae</taxon>
        <taxon>Pleurodeles</taxon>
    </lineage>
</organism>
<reference evidence="1" key="1">
    <citation type="journal article" date="2022" name="bioRxiv">
        <title>Sequencing and chromosome-scale assembly of the giantPleurodeles waltlgenome.</title>
        <authorList>
            <person name="Brown T."/>
            <person name="Elewa A."/>
            <person name="Iarovenko S."/>
            <person name="Subramanian E."/>
            <person name="Araus A.J."/>
            <person name="Petzold A."/>
            <person name="Susuki M."/>
            <person name="Suzuki K.-i.T."/>
            <person name="Hayashi T."/>
            <person name="Toyoda A."/>
            <person name="Oliveira C."/>
            <person name="Osipova E."/>
            <person name="Leigh N.D."/>
            <person name="Simon A."/>
            <person name="Yun M.H."/>
        </authorList>
    </citation>
    <scope>NUCLEOTIDE SEQUENCE</scope>
    <source>
        <strain evidence="1">20211129_DDA</strain>
        <tissue evidence="1">Liver</tissue>
    </source>
</reference>